<dbReference type="RefSeq" id="WP_117748266.1">
    <property type="nucleotide sequence ID" value="NZ_QSFG01000005.1"/>
</dbReference>
<proteinExistence type="predicted"/>
<name>A0A3E4W3I9_9BACT</name>
<evidence type="ECO:0000313" key="1">
    <source>
        <dbReference type="EMBL" id="RGM36779.1"/>
    </source>
</evidence>
<comment type="caution">
    <text evidence="1">The sequence shown here is derived from an EMBL/GenBank/DDBJ whole genome shotgun (WGS) entry which is preliminary data.</text>
</comment>
<dbReference type="EMBL" id="QSTF01000040">
    <property type="protein sequence ID" value="RGM36779.1"/>
    <property type="molecule type" value="Genomic_DNA"/>
</dbReference>
<accession>A0A3E4W3I9</accession>
<sequence>MRVEFSKEFEKAVRKLSGKMLDSVRQAVQEVINAGNIEELTDCKKLVDYEFIYRLRIGSYRAFFSYHVQIVDDCVMFLYLVPRGQAYDKKMEKNLQRKDM</sequence>
<dbReference type="PANTHER" id="PTHR38813:SF1">
    <property type="entry name" value="TOXIN RELE1-RELATED"/>
    <property type="match status" value="1"/>
</dbReference>
<organism evidence="1 2">
    <name type="scientific">Phocaeicola plebeius</name>
    <dbReference type="NCBI Taxonomy" id="310297"/>
    <lineage>
        <taxon>Bacteria</taxon>
        <taxon>Pseudomonadati</taxon>
        <taxon>Bacteroidota</taxon>
        <taxon>Bacteroidia</taxon>
        <taxon>Bacteroidales</taxon>
        <taxon>Bacteroidaceae</taxon>
        <taxon>Phocaeicola</taxon>
    </lineage>
</organism>
<dbReference type="InterPro" id="IPR035093">
    <property type="entry name" value="RelE/ParE_toxin_dom_sf"/>
</dbReference>
<protein>
    <recommendedName>
        <fullName evidence="3">Type II toxin-antitoxin system RelE/ParE family toxin</fullName>
    </recommendedName>
</protein>
<gene>
    <name evidence="1" type="ORF">DXC17_12900</name>
</gene>
<reference evidence="1 2" key="1">
    <citation type="submission" date="2018-08" db="EMBL/GenBank/DDBJ databases">
        <title>A genome reference for cultivated species of the human gut microbiota.</title>
        <authorList>
            <person name="Zou Y."/>
            <person name="Xue W."/>
            <person name="Luo G."/>
        </authorList>
    </citation>
    <scope>NUCLEOTIDE SEQUENCE [LARGE SCALE GENOMIC DNA]</scope>
    <source>
        <strain evidence="1 2">OM08-14</strain>
    </source>
</reference>
<dbReference type="Gene3D" id="3.30.2310.20">
    <property type="entry name" value="RelE-like"/>
    <property type="match status" value="1"/>
</dbReference>
<evidence type="ECO:0000313" key="2">
    <source>
        <dbReference type="Proteomes" id="UP000260780"/>
    </source>
</evidence>
<dbReference type="InterPro" id="IPR052747">
    <property type="entry name" value="TA_system_RelE_toxin"/>
</dbReference>
<dbReference type="AlphaFoldDB" id="A0A3E4W3I9"/>
<evidence type="ECO:0008006" key="3">
    <source>
        <dbReference type="Google" id="ProtNLM"/>
    </source>
</evidence>
<dbReference type="PANTHER" id="PTHR38813">
    <property type="match status" value="1"/>
</dbReference>
<dbReference type="Proteomes" id="UP000260780">
    <property type="component" value="Unassembled WGS sequence"/>
</dbReference>
<dbReference type="SUPFAM" id="SSF143011">
    <property type="entry name" value="RelE-like"/>
    <property type="match status" value="1"/>
</dbReference>